<feature type="chain" id="PRO_5044721069" description="Secreted protein" evidence="1">
    <location>
        <begin position="25"/>
        <end position="75"/>
    </location>
</feature>
<evidence type="ECO:0000313" key="3">
    <source>
        <dbReference type="EMBL" id="CAL4971882.1"/>
    </source>
</evidence>
<keyword evidence="4" id="KW-1185">Reference proteome</keyword>
<dbReference type="EMBL" id="OZ075112">
    <property type="protein sequence ID" value="CAL4971882.1"/>
    <property type="molecule type" value="Genomic_DNA"/>
</dbReference>
<keyword evidence="1" id="KW-0732">Signal</keyword>
<protein>
    <recommendedName>
        <fullName evidence="5">Secreted protein</fullName>
    </recommendedName>
</protein>
<sequence>MKTKQKLLLVLMILLLIAASSTQAAFPGHGPADSFSEDIQCNRLIPPAYDNKAEAEAADEEGECSDSSCTCVCCN</sequence>
<evidence type="ECO:0000313" key="4">
    <source>
        <dbReference type="Proteomes" id="UP001497457"/>
    </source>
</evidence>
<proteinExistence type="predicted"/>
<gene>
    <name evidence="2" type="ORF">URODEC1_LOCUS3281</name>
    <name evidence="3" type="ORF">URODEC1_LOCUS50931</name>
</gene>
<dbReference type="Proteomes" id="UP001497457">
    <property type="component" value="Chromosome 1b"/>
</dbReference>
<dbReference type="AlphaFoldDB" id="A0ABC8VGJ7"/>
<dbReference type="EMBL" id="OZ075111">
    <property type="protein sequence ID" value="CAL4890475.1"/>
    <property type="molecule type" value="Genomic_DNA"/>
</dbReference>
<accession>A0ABC8VGJ7</accession>
<name>A0ABC8VGJ7_9POAL</name>
<evidence type="ECO:0008006" key="5">
    <source>
        <dbReference type="Google" id="ProtNLM"/>
    </source>
</evidence>
<dbReference type="Proteomes" id="UP001497457">
    <property type="component" value="Chromosome 2b"/>
</dbReference>
<reference evidence="2 4" key="2">
    <citation type="submission" date="2024-10" db="EMBL/GenBank/DDBJ databases">
        <authorList>
            <person name="Ryan C."/>
        </authorList>
    </citation>
    <scope>NUCLEOTIDE SEQUENCE [LARGE SCALE GENOMIC DNA]</scope>
</reference>
<reference evidence="4" key="1">
    <citation type="submission" date="2024-06" db="EMBL/GenBank/DDBJ databases">
        <authorList>
            <person name="Ryan C."/>
        </authorList>
    </citation>
    <scope>NUCLEOTIDE SEQUENCE [LARGE SCALE GENOMIC DNA]</scope>
</reference>
<evidence type="ECO:0000313" key="2">
    <source>
        <dbReference type="EMBL" id="CAL4890475.1"/>
    </source>
</evidence>
<evidence type="ECO:0000256" key="1">
    <source>
        <dbReference type="SAM" id="SignalP"/>
    </source>
</evidence>
<feature type="signal peptide" evidence="1">
    <location>
        <begin position="1"/>
        <end position="24"/>
    </location>
</feature>
<organism evidence="2 4">
    <name type="scientific">Urochloa decumbens</name>
    <dbReference type="NCBI Taxonomy" id="240449"/>
    <lineage>
        <taxon>Eukaryota</taxon>
        <taxon>Viridiplantae</taxon>
        <taxon>Streptophyta</taxon>
        <taxon>Embryophyta</taxon>
        <taxon>Tracheophyta</taxon>
        <taxon>Spermatophyta</taxon>
        <taxon>Magnoliopsida</taxon>
        <taxon>Liliopsida</taxon>
        <taxon>Poales</taxon>
        <taxon>Poaceae</taxon>
        <taxon>PACMAD clade</taxon>
        <taxon>Panicoideae</taxon>
        <taxon>Panicodae</taxon>
        <taxon>Paniceae</taxon>
        <taxon>Melinidinae</taxon>
        <taxon>Urochloa</taxon>
    </lineage>
</organism>